<sequence length="542" mass="59527">MQLSTGSLALFLLLAVGTASLHAQDTIGVEYLPPQAALAAVVKPQAIHSSPLLQMVPWEVLTVKSNEFAGLAIQDIQSALLFATPPGPDGKPQVGAVVKLAKPVPLDSLFPPLREAGELVPNTMANSDRYLDGSRNLLFNVYPVDQQTYLLGTPNAIQAMLAQQRQPAESPMAQLLKSDMQEVEFQAFLDVRSIREMAQFLLSDPQFQNFPDLKNLPQQLSHAQLIGSLDREKGGVTLKLTARNEDKAKQLEMTVQGLFDTGTKAFGDLTRPNDPDSPEGQAIQQYTDRVIRTLLHAIQPTRSENQVVMTTVGKPETSPQMLLASGTAVLVPMIASAKATAYRSRSTNNLKQMMLALHNYYDTHQKMPSDSYDANGKPLLSWRVHILPYIEQAALYQQFHLDEPWDSEHNRKLINTIPVTYLSPGEDALAAEGRTRYERPLGEGLPASKKGDLTFADMTDGTSNTLAIIEVPSADAVIWTRPDDFEVDLAFPIKSLLPGDAKGMTAARYDGSVQYFVKKNLTDELLKALLTYAGGEVADYRD</sequence>
<protein>
    <submittedName>
        <fullName evidence="3">DUF1559 domain-containing protein</fullName>
    </submittedName>
</protein>
<evidence type="ECO:0000313" key="3">
    <source>
        <dbReference type="EMBL" id="MCC9630715.1"/>
    </source>
</evidence>
<gene>
    <name evidence="3" type="ORF">LOC68_20155</name>
</gene>
<keyword evidence="4" id="KW-1185">Reference proteome</keyword>
<dbReference type="AlphaFoldDB" id="A0A9X1SH12"/>
<feature type="chain" id="PRO_5040810020" evidence="1">
    <location>
        <begin position="24"/>
        <end position="542"/>
    </location>
</feature>
<dbReference type="Proteomes" id="UP001139103">
    <property type="component" value="Unassembled WGS sequence"/>
</dbReference>
<reference evidence="3" key="1">
    <citation type="submission" date="2021-11" db="EMBL/GenBank/DDBJ databases">
        <title>Genome sequence.</title>
        <authorList>
            <person name="Sun Q."/>
        </authorList>
    </citation>
    <scope>NUCLEOTIDE SEQUENCE</scope>
    <source>
        <strain evidence="3">JC732</strain>
    </source>
</reference>
<dbReference type="InterPro" id="IPR011453">
    <property type="entry name" value="DUF1559"/>
</dbReference>
<dbReference type="Pfam" id="PF07596">
    <property type="entry name" value="SBP_bac_10"/>
    <property type="match status" value="1"/>
</dbReference>
<dbReference type="PANTHER" id="PTHR30093:SF2">
    <property type="entry name" value="TYPE II SECRETION SYSTEM PROTEIN H"/>
    <property type="match status" value="1"/>
</dbReference>
<evidence type="ECO:0000256" key="1">
    <source>
        <dbReference type="SAM" id="SignalP"/>
    </source>
</evidence>
<dbReference type="EMBL" id="JAJKFT010000010">
    <property type="protein sequence ID" value="MCC9630715.1"/>
    <property type="molecule type" value="Genomic_DNA"/>
</dbReference>
<accession>A0A9X1SH12</accession>
<comment type="caution">
    <text evidence="3">The sequence shown here is derived from an EMBL/GenBank/DDBJ whole genome shotgun (WGS) entry which is preliminary data.</text>
</comment>
<feature type="domain" description="DUF1559" evidence="2">
    <location>
        <begin position="336"/>
        <end position="417"/>
    </location>
</feature>
<name>A0A9X1SH12_9BACT</name>
<keyword evidence="1" id="KW-0732">Signal</keyword>
<evidence type="ECO:0000313" key="4">
    <source>
        <dbReference type="Proteomes" id="UP001139103"/>
    </source>
</evidence>
<dbReference type="PANTHER" id="PTHR30093">
    <property type="entry name" value="GENERAL SECRETION PATHWAY PROTEIN G"/>
    <property type="match status" value="1"/>
</dbReference>
<proteinExistence type="predicted"/>
<organism evidence="3 4">
    <name type="scientific">Blastopirellula sediminis</name>
    <dbReference type="NCBI Taxonomy" id="2894196"/>
    <lineage>
        <taxon>Bacteria</taxon>
        <taxon>Pseudomonadati</taxon>
        <taxon>Planctomycetota</taxon>
        <taxon>Planctomycetia</taxon>
        <taxon>Pirellulales</taxon>
        <taxon>Pirellulaceae</taxon>
        <taxon>Blastopirellula</taxon>
    </lineage>
</organism>
<dbReference type="SUPFAM" id="SSF54523">
    <property type="entry name" value="Pili subunits"/>
    <property type="match status" value="1"/>
</dbReference>
<dbReference type="InterPro" id="IPR045584">
    <property type="entry name" value="Pilin-like"/>
</dbReference>
<dbReference type="RefSeq" id="WP_230222080.1">
    <property type="nucleotide sequence ID" value="NZ_JAJKFT010000010.1"/>
</dbReference>
<feature type="signal peptide" evidence="1">
    <location>
        <begin position="1"/>
        <end position="23"/>
    </location>
</feature>
<evidence type="ECO:0000259" key="2">
    <source>
        <dbReference type="Pfam" id="PF07596"/>
    </source>
</evidence>